<evidence type="ECO:0000313" key="1">
    <source>
        <dbReference type="EMBL" id="MDX3707247.1"/>
    </source>
</evidence>
<proteinExistence type="predicted"/>
<gene>
    <name evidence="1" type="ORF">PV662_47805</name>
</gene>
<dbReference type="EMBL" id="JARAYU010000045">
    <property type="protein sequence ID" value="MDX3707247.1"/>
    <property type="molecule type" value="Genomic_DNA"/>
</dbReference>
<comment type="caution">
    <text evidence="1">The sequence shown here is derived from an EMBL/GenBank/DDBJ whole genome shotgun (WGS) entry which is preliminary data.</text>
</comment>
<protein>
    <submittedName>
        <fullName evidence="1">Uncharacterized protein</fullName>
    </submittedName>
</protein>
<dbReference type="Proteomes" id="UP001271274">
    <property type="component" value="Unassembled WGS sequence"/>
</dbReference>
<dbReference type="RefSeq" id="WP_319063971.1">
    <property type="nucleotide sequence ID" value="NZ_JARAYT010000032.1"/>
</dbReference>
<name>A0ABU4NZ04_9ACTN</name>
<keyword evidence="2" id="KW-1185">Reference proteome</keyword>
<sequence length="190" mass="21172">MPAELTEQQRYDRRLASARAITKALRETHHEWHRLNDGDWRLLGDIAIDALGDLAAEILTDGTMMRALTIRDGVATLELEPATEILKIFVASMRGILDGYGAENYVETEMTAPSVSMDLRDGDNPTDSYTVTIQRRTHPTPHEFRQRAEKQRDGVLQLVADWYASSEGRDVLIEDLAAAGYPLPAPTPAV</sequence>
<evidence type="ECO:0000313" key="2">
    <source>
        <dbReference type="Proteomes" id="UP001271274"/>
    </source>
</evidence>
<organism evidence="1 2">
    <name type="scientific">Streptomyces europaeiscabiei</name>
    <dbReference type="NCBI Taxonomy" id="146819"/>
    <lineage>
        <taxon>Bacteria</taxon>
        <taxon>Bacillati</taxon>
        <taxon>Actinomycetota</taxon>
        <taxon>Actinomycetes</taxon>
        <taxon>Kitasatosporales</taxon>
        <taxon>Streptomycetaceae</taxon>
        <taxon>Streptomyces</taxon>
    </lineage>
</organism>
<reference evidence="1 2" key="1">
    <citation type="journal article" date="2023" name="Microb. Genom.">
        <title>Mesoterricola silvestris gen. nov., sp. nov., Mesoterricola sediminis sp. nov., Geothrix oryzae sp. nov., Geothrix edaphica sp. nov., Geothrix rubra sp. nov., and Geothrix limicola sp. nov., six novel members of Acidobacteriota isolated from soils.</title>
        <authorList>
            <person name="Weisberg A.J."/>
            <person name="Pearce E."/>
            <person name="Kramer C.G."/>
            <person name="Chang J.H."/>
            <person name="Clarke C.R."/>
        </authorList>
    </citation>
    <scope>NUCLEOTIDE SEQUENCE [LARGE SCALE GENOMIC DNA]</scope>
    <source>
        <strain evidence="1 2">ID09-01A</strain>
    </source>
</reference>
<accession>A0ABU4NZ04</accession>